<keyword evidence="3" id="KW-0653">Protein transport</keyword>
<evidence type="ECO:0000256" key="1">
    <source>
        <dbReference type="ARBA" id="ARBA00004308"/>
    </source>
</evidence>
<dbReference type="Gene3D" id="1.25.10.10">
    <property type="entry name" value="Leucine-rich Repeat Variant"/>
    <property type="match status" value="1"/>
</dbReference>
<dbReference type="AlphaFoldDB" id="A0A8T1HFM2"/>
<dbReference type="InterPro" id="IPR016024">
    <property type="entry name" value="ARM-type_fold"/>
</dbReference>
<dbReference type="SUPFAM" id="SSF48371">
    <property type="entry name" value="ARM repeat"/>
    <property type="match status" value="1"/>
</dbReference>
<evidence type="ECO:0000256" key="4">
    <source>
        <dbReference type="ARBA" id="ARBA00023136"/>
    </source>
</evidence>
<dbReference type="InterPro" id="IPR011989">
    <property type="entry name" value="ARM-like"/>
</dbReference>
<sequence length="179" mass="20242">MALLARFISLTGTNIRYVGLDFIYRMVRLDGDATSVKQPKEAVLKDADPSVRCRALDLASCGIRENIVLKAAILAEKHARDLRWYVETIVTNREELQRYAAEQMFKAMEPRDVDETTTKFGAYVLGEFGYIVCDDANMSGTRQFEVLHQHYGDAGVLTKGVLLTHLSRWTICTRNRAPP</sequence>
<proteinExistence type="predicted"/>
<dbReference type="EMBL" id="RCMV01001107">
    <property type="protein sequence ID" value="KAG3210342.1"/>
    <property type="molecule type" value="Genomic_DNA"/>
</dbReference>
<dbReference type="GO" id="GO:0012505">
    <property type="term" value="C:endomembrane system"/>
    <property type="evidence" value="ECO:0007669"/>
    <property type="project" value="UniProtKB-SubCell"/>
</dbReference>
<organism evidence="5 6">
    <name type="scientific">Phytophthora cactorum</name>
    <dbReference type="NCBI Taxonomy" id="29920"/>
    <lineage>
        <taxon>Eukaryota</taxon>
        <taxon>Sar</taxon>
        <taxon>Stramenopiles</taxon>
        <taxon>Oomycota</taxon>
        <taxon>Peronosporomycetes</taxon>
        <taxon>Peronosporales</taxon>
        <taxon>Peronosporaceae</taxon>
        <taxon>Phytophthora</taxon>
    </lineage>
</organism>
<dbReference type="InterPro" id="IPR050840">
    <property type="entry name" value="Adaptor_Complx_Large_Subunit"/>
</dbReference>
<evidence type="ECO:0000313" key="6">
    <source>
        <dbReference type="Proteomes" id="UP000760860"/>
    </source>
</evidence>
<evidence type="ECO:0000256" key="2">
    <source>
        <dbReference type="ARBA" id="ARBA00022448"/>
    </source>
</evidence>
<name>A0A8T1HFM2_9STRA</name>
<dbReference type="GO" id="GO:0015031">
    <property type="term" value="P:protein transport"/>
    <property type="evidence" value="ECO:0007669"/>
    <property type="project" value="UniProtKB-KW"/>
</dbReference>
<keyword evidence="2" id="KW-0813">Transport</keyword>
<evidence type="ECO:0008006" key="7">
    <source>
        <dbReference type="Google" id="ProtNLM"/>
    </source>
</evidence>
<dbReference type="PANTHER" id="PTHR22780">
    <property type="entry name" value="ADAPTIN, ALPHA/GAMMA/EPSILON"/>
    <property type="match status" value="1"/>
</dbReference>
<keyword evidence="4" id="KW-0472">Membrane</keyword>
<gene>
    <name evidence="5" type="ORF">PC129_g18658</name>
</gene>
<protein>
    <recommendedName>
        <fullName evidence="7">Armadillo-type fold</fullName>
    </recommendedName>
</protein>
<dbReference type="GO" id="GO:0005737">
    <property type="term" value="C:cytoplasm"/>
    <property type="evidence" value="ECO:0007669"/>
    <property type="project" value="UniProtKB-ARBA"/>
</dbReference>
<dbReference type="Proteomes" id="UP000760860">
    <property type="component" value="Unassembled WGS sequence"/>
</dbReference>
<dbReference type="VEuPathDB" id="FungiDB:PC110_g11685"/>
<accession>A0A8T1HFM2</accession>
<comment type="caution">
    <text evidence="5">The sequence shown here is derived from an EMBL/GenBank/DDBJ whole genome shotgun (WGS) entry which is preliminary data.</text>
</comment>
<reference evidence="5" key="1">
    <citation type="submission" date="2018-05" db="EMBL/GenBank/DDBJ databases">
        <title>Effector identification in a new, highly contiguous assembly of the strawberry crown rot pathogen Phytophthora cactorum.</title>
        <authorList>
            <person name="Armitage A.D."/>
            <person name="Nellist C.F."/>
            <person name="Bates H."/>
            <person name="Vickerstaff R.J."/>
            <person name="Harrison R.J."/>
        </authorList>
    </citation>
    <scope>NUCLEOTIDE SEQUENCE</scope>
    <source>
        <strain evidence="5">P421</strain>
    </source>
</reference>
<evidence type="ECO:0000256" key="3">
    <source>
        <dbReference type="ARBA" id="ARBA00022927"/>
    </source>
</evidence>
<comment type="subcellular location">
    <subcellularLocation>
        <location evidence="1">Endomembrane system</location>
    </subcellularLocation>
</comment>
<evidence type="ECO:0000313" key="5">
    <source>
        <dbReference type="EMBL" id="KAG3210342.1"/>
    </source>
</evidence>